<dbReference type="InterPro" id="IPR009622">
    <property type="entry name" value="NDUFAF4"/>
</dbReference>
<sequence length="173" mass="19836">TAKLGDHQGLYGSALSYIYFSSIGTVPFCSKNEKLWFLCLFSSGSASFQEEIKKKDEKLLTLLKDVYVDSSDPGLQRKKKGRNLPHKQEDYRPVIDGQFNYLDIQTVPKGKVLIEEALTLLNNHQRSPETWTAEKIAEKYSLELKDVNNLLTFFIPFVMDFLPYKDSKTLDSK</sequence>
<evidence type="ECO:0000256" key="2">
    <source>
        <dbReference type="ARBA" id="ARBA00011265"/>
    </source>
</evidence>
<gene>
    <name evidence="4" type="primary">NDUFAF4</name>
</gene>
<evidence type="ECO:0000256" key="3">
    <source>
        <dbReference type="ARBA" id="ARBA00021777"/>
    </source>
</evidence>
<dbReference type="PANTHER" id="PTHR13338:SF4">
    <property type="entry name" value="NADH DEHYDROGENASE [UBIQUINONE] 1 ALPHA SUBCOMPLEX ASSEMBLY FACTOR 4"/>
    <property type="match status" value="1"/>
</dbReference>
<evidence type="ECO:0000313" key="5">
    <source>
        <dbReference type="Proteomes" id="UP000472273"/>
    </source>
</evidence>
<dbReference type="Pfam" id="PF06784">
    <property type="entry name" value="UPF0240"/>
    <property type="match status" value="1"/>
</dbReference>
<comment type="subunit">
    <text evidence="2">Binds calmodulin. Interacts with NDUFAF3.</text>
</comment>
<dbReference type="PANTHER" id="PTHR13338">
    <property type="entry name" value="UPF0240 PROTEIN"/>
    <property type="match status" value="1"/>
</dbReference>
<dbReference type="AlphaFoldDB" id="A0A670YG64"/>
<organism evidence="4 5">
    <name type="scientific">Pseudonaja textilis</name>
    <name type="common">Eastern brown snake</name>
    <dbReference type="NCBI Taxonomy" id="8673"/>
    <lineage>
        <taxon>Eukaryota</taxon>
        <taxon>Metazoa</taxon>
        <taxon>Chordata</taxon>
        <taxon>Craniata</taxon>
        <taxon>Vertebrata</taxon>
        <taxon>Euteleostomi</taxon>
        <taxon>Lepidosauria</taxon>
        <taxon>Squamata</taxon>
        <taxon>Bifurcata</taxon>
        <taxon>Unidentata</taxon>
        <taxon>Episquamata</taxon>
        <taxon>Toxicofera</taxon>
        <taxon>Serpentes</taxon>
        <taxon>Colubroidea</taxon>
        <taxon>Elapidae</taxon>
        <taxon>Hydrophiinae</taxon>
        <taxon>Pseudonaja</taxon>
    </lineage>
</organism>
<comment type="similarity">
    <text evidence="1">Belongs to the NDUFAF4 family.</text>
</comment>
<dbReference type="GO" id="GO:0051607">
    <property type="term" value="P:defense response to virus"/>
    <property type="evidence" value="ECO:0007669"/>
    <property type="project" value="Ensembl"/>
</dbReference>
<evidence type="ECO:0000313" key="4">
    <source>
        <dbReference type="Ensembl" id="ENSPTXP00000010920.1"/>
    </source>
</evidence>
<proteinExistence type="inferred from homology"/>
<accession>A0A670YG64</accession>
<dbReference type="GO" id="GO:0032981">
    <property type="term" value="P:mitochondrial respiratory chain complex I assembly"/>
    <property type="evidence" value="ECO:0007669"/>
    <property type="project" value="Ensembl"/>
</dbReference>
<dbReference type="GeneTree" id="ENSGT00390000001627"/>
<keyword evidence="5" id="KW-1185">Reference proteome</keyword>
<dbReference type="Proteomes" id="UP000472273">
    <property type="component" value="Unplaced"/>
</dbReference>
<protein>
    <recommendedName>
        <fullName evidence="3">NADH dehydrogenase [ubiquinone] 1 alpha subcomplex assembly factor 4</fullName>
    </recommendedName>
</protein>
<reference evidence="4" key="1">
    <citation type="submission" date="2025-08" db="UniProtKB">
        <authorList>
            <consortium name="Ensembl"/>
        </authorList>
    </citation>
    <scope>IDENTIFICATION</scope>
</reference>
<dbReference type="GO" id="GO:0005829">
    <property type="term" value="C:cytosol"/>
    <property type="evidence" value="ECO:0007669"/>
    <property type="project" value="Ensembl"/>
</dbReference>
<reference evidence="4" key="2">
    <citation type="submission" date="2025-09" db="UniProtKB">
        <authorList>
            <consortium name="Ensembl"/>
        </authorList>
    </citation>
    <scope>IDENTIFICATION</scope>
</reference>
<evidence type="ECO:0000256" key="1">
    <source>
        <dbReference type="ARBA" id="ARBA00010698"/>
    </source>
</evidence>
<dbReference type="GO" id="GO:0031966">
    <property type="term" value="C:mitochondrial membrane"/>
    <property type="evidence" value="ECO:0007669"/>
    <property type="project" value="Ensembl"/>
</dbReference>
<dbReference type="Ensembl" id="ENSPTXT00000011279.1">
    <property type="protein sequence ID" value="ENSPTXP00000010920.1"/>
    <property type="gene ID" value="ENSPTXG00000007722.1"/>
</dbReference>
<name>A0A670YG64_PSETE</name>